<dbReference type="Gene3D" id="3.80.10.10">
    <property type="entry name" value="Ribonuclease Inhibitor"/>
    <property type="match status" value="1"/>
</dbReference>
<dbReference type="PANTHER" id="PTHR38926">
    <property type="entry name" value="F-BOX DOMAIN CONTAINING PROTEIN, EXPRESSED"/>
    <property type="match status" value="1"/>
</dbReference>
<name>A0A251UAE7_HELAN</name>
<sequence>MENCQFWRVILLLLYFNKTNTHWPFHLDYISLILLKLSITKAISWFQMDWNEFPVHCLVQVLTRVGMESLVQTVPLVCKSWYDATFYPQCWQRLLFHKSPYNLQTPKSSWLGFGLLHQHTEEDALEKFLHFAVGRSHGLVTELIFPSQSRLKEGQIAWIAQRCPSLKLLVLPNHLSYVINFEVSSSICKWKDLEGLQISSLIGLKTTIANISKNCPKFSHLSAYVPRLDGDVALAIASQLPHIRTLDLRFSTIQRHDLLLILKGCQKLEHLHISDHADDDILQVAPHVRVFKHLN</sequence>
<proteinExistence type="predicted"/>
<dbReference type="EMBL" id="CM007896">
    <property type="protein sequence ID" value="OTG19762.1"/>
    <property type="molecule type" value="Genomic_DNA"/>
</dbReference>
<gene>
    <name evidence="2" type="ORF">HannXRQ_Chr07g0185521</name>
</gene>
<accession>A0A251UAE7</accession>
<dbReference type="InterPro" id="IPR036047">
    <property type="entry name" value="F-box-like_dom_sf"/>
</dbReference>
<dbReference type="InterPro" id="IPR001810">
    <property type="entry name" value="F-box_dom"/>
</dbReference>
<evidence type="ECO:0000259" key="1">
    <source>
        <dbReference type="Pfam" id="PF12937"/>
    </source>
</evidence>
<reference evidence="3" key="1">
    <citation type="journal article" date="2017" name="Nature">
        <title>The sunflower genome provides insights into oil metabolism, flowering and Asterid evolution.</title>
        <authorList>
            <person name="Badouin H."/>
            <person name="Gouzy J."/>
            <person name="Grassa C.J."/>
            <person name="Murat F."/>
            <person name="Staton S.E."/>
            <person name="Cottret L."/>
            <person name="Lelandais-Briere C."/>
            <person name="Owens G.L."/>
            <person name="Carrere S."/>
            <person name="Mayjonade B."/>
            <person name="Legrand L."/>
            <person name="Gill N."/>
            <person name="Kane N.C."/>
            <person name="Bowers J.E."/>
            <person name="Hubner S."/>
            <person name="Bellec A."/>
            <person name="Berard A."/>
            <person name="Berges H."/>
            <person name="Blanchet N."/>
            <person name="Boniface M.C."/>
            <person name="Brunel D."/>
            <person name="Catrice O."/>
            <person name="Chaidir N."/>
            <person name="Claudel C."/>
            <person name="Donnadieu C."/>
            <person name="Faraut T."/>
            <person name="Fievet G."/>
            <person name="Helmstetter N."/>
            <person name="King M."/>
            <person name="Knapp S.J."/>
            <person name="Lai Z."/>
            <person name="Le Paslier M.C."/>
            <person name="Lippi Y."/>
            <person name="Lorenzon L."/>
            <person name="Mandel J.R."/>
            <person name="Marage G."/>
            <person name="Marchand G."/>
            <person name="Marquand E."/>
            <person name="Bret-Mestries E."/>
            <person name="Morien E."/>
            <person name="Nambeesan S."/>
            <person name="Nguyen T."/>
            <person name="Pegot-Espagnet P."/>
            <person name="Pouilly N."/>
            <person name="Raftis F."/>
            <person name="Sallet E."/>
            <person name="Schiex T."/>
            <person name="Thomas J."/>
            <person name="Vandecasteele C."/>
            <person name="Vares D."/>
            <person name="Vear F."/>
            <person name="Vautrin S."/>
            <person name="Crespi M."/>
            <person name="Mangin B."/>
            <person name="Burke J.M."/>
            <person name="Salse J."/>
            <person name="Munos S."/>
            <person name="Vincourt P."/>
            <person name="Rieseberg L.H."/>
            <person name="Langlade N.B."/>
        </authorList>
    </citation>
    <scope>NUCLEOTIDE SEQUENCE [LARGE SCALE GENOMIC DNA]</scope>
    <source>
        <strain evidence="3">cv. SF193</strain>
    </source>
</reference>
<keyword evidence="3" id="KW-1185">Reference proteome</keyword>
<evidence type="ECO:0000313" key="3">
    <source>
        <dbReference type="Proteomes" id="UP000215914"/>
    </source>
</evidence>
<dbReference type="Pfam" id="PF12937">
    <property type="entry name" value="F-box-like"/>
    <property type="match status" value="1"/>
</dbReference>
<dbReference type="SUPFAM" id="SSF52047">
    <property type="entry name" value="RNI-like"/>
    <property type="match status" value="1"/>
</dbReference>
<feature type="domain" description="F-box" evidence="1">
    <location>
        <begin position="50"/>
        <end position="96"/>
    </location>
</feature>
<dbReference type="PANTHER" id="PTHR38926:SF5">
    <property type="entry name" value="F-BOX AND LEUCINE-RICH REPEAT PROTEIN 6"/>
    <property type="match status" value="1"/>
</dbReference>
<dbReference type="GO" id="GO:1905761">
    <property type="term" value="F:SCF ubiquitin ligase complex binding"/>
    <property type="evidence" value="ECO:0000318"/>
    <property type="project" value="GO_Central"/>
</dbReference>
<dbReference type="InterPro" id="IPR032675">
    <property type="entry name" value="LRR_dom_sf"/>
</dbReference>
<dbReference type="InParanoid" id="A0A251UAE7"/>
<evidence type="ECO:0000313" key="2">
    <source>
        <dbReference type="EMBL" id="OTG19762.1"/>
    </source>
</evidence>
<organism evidence="2 3">
    <name type="scientific">Helianthus annuus</name>
    <name type="common">Common sunflower</name>
    <dbReference type="NCBI Taxonomy" id="4232"/>
    <lineage>
        <taxon>Eukaryota</taxon>
        <taxon>Viridiplantae</taxon>
        <taxon>Streptophyta</taxon>
        <taxon>Embryophyta</taxon>
        <taxon>Tracheophyta</taxon>
        <taxon>Spermatophyta</taxon>
        <taxon>Magnoliopsida</taxon>
        <taxon>eudicotyledons</taxon>
        <taxon>Gunneridae</taxon>
        <taxon>Pentapetalae</taxon>
        <taxon>asterids</taxon>
        <taxon>campanulids</taxon>
        <taxon>Asterales</taxon>
        <taxon>Asteraceae</taxon>
        <taxon>Asteroideae</taxon>
        <taxon>Heliantheae alliance</taxon>
        <taxon>Heliantheae</taxon>
        <taxon>Helianthus</taxon>
    </lineage>
</organism>
<dbReference type="Gene3D" id="1.20.1280.50">
    <property type="match status" value="1"/>
</dbReference>
<dbReference type="Proteomes" id="UP000215914">
    <property type="component" value="Chromosome 7"/>
</dbReference>
<dbReference type="SUPFAM" id="SSF81383">
    <property type="entry name" value="F-box domain"/>
    <property type="match status" value="1"/>
</dbReference>
<protein>
    <submittedName>
        <fullName evidence="2">Putative F-box domain, Leucine-rich repeat domain, L domain-like protein</fullName>
    </submittedName>
</protein>
<dbReference type="AlphaFoldDB" id="A0A251UAE7"/>
<dbReference type="OMA" id="RIDAWKF"/>